<evidence type="ECO:0000313" key="4">
    <source>
        <dbReference type="Proteomes" id="UP001228636"/>
    </source>
</evidence>
<evidence type="ECO:0000259" key="1">
    <source>
        <dbReference type="Pfam" id="PF24390"/>
    </source>
</evidence>
<dbReference type="Pfam" id="PF24409">
    <property type="entry name" value="wHTH-PRTase_assc"/>
    <property type="match status" value="1"/>
</dbReference>
<evidence type="ECO:0000313" key="3">
    <source>
        <dbReference type="EMBL" id="MDN3619388.1"/>
    </source>
</evidence>
<reference evidence="3 4" key="1">
    <citation type="journal article" date="2014" name="Int. J. Syst. Evol. Microbiol.">
        <title>Complete genome sequence of Corynebacterium casei LMG S-19264T (=DSM 44701T), isolated from a smear-ripened cheese.</title>
        <authorList>
            <consortium name="US DOE Joint Genome Institute (JGI-PGF)"/>
            <person name="Walter F."/>
            <person name="Albersmeier A."/>
            <person name="Kalinowski J."/>
            <person name="Ruckert C."/>
        </authorList>
    </citation>
    <scope>NUCLEOTIDE SEQUENCE [LARGE SCALE GENOMIC DNA]</scope>
    <source>
        <strain evidence="3 4">CECT 8670</strain>
    </source>
</reference>
<dbReference type="Pfam" id="PF24390">
    <property type="entry name" value="PRTase-CE"/>
    <property type="match status" value="1"/>
</dbReference>
<proteinExistence type="predicted"/>
<dbReference type="InterPro" id="IPR057055">
    <property type="entry name" value="wHTH-PRTase_assoc"/>
</dbReference>
<feature type="domain" description="PRTase-CE" evidence="1">
    <location>
        <begin position="33"/>
        <end position="277"/>
    </location>
</feature>
<name>A0AAJ1QW48_9FLAO</name>
<comment type="caution">
    <text evidence="3">The sequence shown here is derived from an EMBL/GenBank/DDBJ whole genome shotgun (WGS) entry which is preliminary data.</text>
</comment>
<dbReference type="Proteomes" id="UP001228636">
    <property type="component" value="Unassembled WGS sequence"/>
</dbReference>
<organism evidence="3 4">
    <name type="scientific">Polaribacter sejongensis</name>
    <dbReference type="NCBI Taxonomy" id="985043"/>
    <lineage>
        <taxon>Bacteria</taxon>
        <taxon>Pseudomonadati</taxon>
        <taxon>Bacteroidota</taxon>
        <taxon>Flavobacteriia</taxon>
        <taxon>Flavobacteriales</taxon>
        <taxon>Flavobacteriaceae</taxon>
    </lineage>
</organism>
<dbReference type="InterPro" id="IPR056920">
    <property type="entry name" value="PRTase-CE"/>
</dbReference>
<dbReference type="RefSeq" id="WP_261973806.1">
    <property type="nucleotide sequence ID" value="NZ_CP103460.1"/>
</dbReference>
<gene>
    <name evidence="3" type="ORF">QWY81_07985</name>
</gene>
<accession>A0AAJ1QW48</accession>
<dbReference type="AlphaFoldDB" id="A0AAJ1QW48"/>
<feature type="domain" description="PRTase associated wHTH" evidence="2">
    <location>
        <begin position="337"/>
        <end position="423"/>
    </location>
</feature>
<sequence length="425" mass="49559">MTNKFNLDEQAMIKIGNLLPRLKHAVSPVHLIEWLENFDTDELDSAIDLLSVFEYIPFKEFMLRLNELLNEIFKTIPPDDKIIIFPYGKVGKSGTLVTYPLKNTTAFKRREKVITLTHDHENVKNPKSFKHIIFLDDFIGSGKTFVKEFSKDKSVRKWVDNNQIKNIYILSSIIMIDGKNYILSKFPNYNIKIHSEERNKIFNKTLSPLNIISDSDKIKDIVKKHGDKIPVFNFPPYSASMGFDYSESLVSYFHCTPNNTLSIIWGKTKDWKPLFPREAHLRMDEARQFKTEIAFYIGICNKLGVDLYTGSSIISKKNDKYVRERKHNNKLDHSVVALLFLLKSGYDNLIICHLLGITRKELKVIYNEAKKLKFVNTRYDLTINGISFLDELKKRTKPENFRKETSHSLRVKNKLYMPIQFNGMT</sequence>
<dbReference type="EMBL" id="JAUFQH010000005">
    <property type="protein sequence ID" value="MDN3619388.1"/>
    <property type="molecule type" value="Genomic_DNA"/>
</dbReference>
<evidence type="ECO:0000259" key="2">
    <source>
        <dbReference type="Pfam" id="PF24409"/>
    </source>
</evidence>
<protein>
    <submittedName>
        <fullName evidence="3">Uncharacterized protein</fullName>
    </submittedName>
</protein>